<dbReference type="GO" id="GO:0016491">
    <property type="term" value="F:oxidoreductase activity"/>
    <property type="evidence" value="ECO:0007669"/>
    <property type="project" value="UniProtKB-KW"/>
</dbReference>
<evidence type="ECO:0000313" key="3">
    <source>
        <dbReference type="Proteomes" id="UP000218113"/>
    </source>
</evidence>
<accession>A0A2A4SQP4</accession>
<evidence type="ECO:0000256" key="1">
    <source>
        <dbReference type="ARBA" id="ARBA00023002"/>
    </source>
</evidence>
<name>A0A2A4SQP4_9DELT</name>
<dbReference type="EMBL" id="NVSR01000149">
    <property type="protein sequence ID" value="PCI23215.1"/>
    <property type="molecule type" value="Genomic_DNA"/>
</dbReference>
<dbReference type="Pfam" id="PF00106">
    <property type="entry name" value="adh_short"/>
    <property type="match status" value="1"/>
</dbReference>
<dbReference type="PANTHER" id="PTHR43157:SF31">
    <property type="entry name" value="PHOSPHATIDYLINOSITOL-GLYCAN BIOSYNTHESIS CLASS F PROTEIN"/>
    <property type="match status" value="1"/>
</dbReference>
<dbReference type="InterPro" id="IPR036291">
    <property type="entry name" value="NAD(P)-bd_dom_sf"/>
</dbReference>
<dbReference type="Gene3D" id="3.40.50.720">
    <property type="entry name" value="NAD(P)-binding Rossmann-like Domain"/>
    <property type="match status" value="1"/>
</dbReference>
<organism evidence="2 3">
    <name type="scientific">SAR324 cluster bacterium</name>
    <dbReference type="NCBI Taxonomy" id="2024889"/>
    <lineage>
        <taxon>Bacteria</taxon>
        <taxon>Deltaproteobacteria</taxon>
        <taxon>SAR324 cluster</taxon>
    </lineage>
</organism>
<evidence type="ECO:0000313" key="2">
    <source>
        <dbReference type="EMBL" id="PCI23215.1"/>
    </source>
</evidence>
<dbReference type="Proteomes" id="UP000218113">
    <property type="component" value="Unassembled WGS sequence"/>
</dbReference>
<reference evidence="3" key="1">
    <citation type="submission" date="2017-08" db="EMBL/GenBank/DDBJ databases">
        <title>A dynamic microbial community with high functional redundancy inhabits the cold, oxic subseafloor aquifer.</title>
        <authorList>
            <person name="Tully B.J."/>
            <person name="Wheat C.G."/>
            <person name="Glazer B.T."/>
            <person name="Huber J.A."/>
        </authorList>
    </citation>
    <scope>NUCLEOTIDE SEQUENCE [LARGE SCALE GENOMIC DNA]</scope>
</reference>
<dbReference type="PRINTS" id="PR00081">
    <property type="entry name" value="GDHRDH"/>
</dbReference>
<keyword evidence="1" id="KW-0560">Oxidoreductase</keyword>
<dbReference type="InterPro" id="IPR002347">
    <property type="entry name" value="SDR_fam"/>
</dbReference>
<comment type="caution">
    <text evidence="2">The sequence shown here is derived from an EMBL/GenBank/DDBJ whole genome shotgun (WGS) entry which is preliminary data.</text>
</comment>
<proteinExistence type="predicted"/>
<gene>
    <name evidence="2" type="ORF">COB67_12985</name>
</gene>
<dbReference type="PANTHER" id="PTHR43157">
    <property type="entry name" value="PHOSPHATIDYLINOSITOL-GLYCAN BIOSYNTHESIS CLASS F PROTEIN-RELATED"/>
    <property type="match status" value="1"/>
</dbReference>
<evidence type="ECO:0008006" key="4">
    <source>
        <dbReference type="Google" id="ProtNLM"/>
    </source>
</evidence>
<dbReference type="SUPFAM" id="SSF51735">
    <property type="entry name" value="NAD(P)-binding Rossmann-fold domains"/>
    <property type="match status" value="1"/>
</dbReference>
<sequence>MQKKICLITGANSGIGKASAVQIAEKGFHVIIACRNPSKGQKALQEIRHKSKSDSIELMHVDMSLQSSVKDLAMNINEKYGVLDVIIQNAAIFDITQKEIAYTEEKIESIWATNHLGPVLLTELLLSALKRSPQGRIITIASKGLVAMPFLQVNLQDPEFQARTFNVTKAYYQSKMAQLMYTYWLSEQLKGTKVTANCIRVPSVKVDLNKYPDLSKIAKSLYSLKMKFALSPEDMGRTYAALAASEEVGEITGKYFDEHSSLVKSSKYSIDFNNIERVMDLTMGYIKQRA</sequence>
<protein>
    <recommendedName>
        <fullName evidence="4">Dehydrogenase</fullName>
    </recommendedName>
</protein>
<dbReference type="AlphaFoldDB" id="A0A2A4SQP4"/>